<dbReference type="InterPro" id="IPR036020">
    <property type="entry name" value="WW_dom_sf"/>
</dbReference>
<evidence type="ECO:0000256" key="1">
    <source>
        <dbReference type="ARBA" id="ARBA00022443"/>
    </source>
</evidence>
<dbReference type="SMART" id="SM00233">
    <property type="entry name" value="PH"/>
    <property type="match status" value="1"/>
</dbReference>
<dbReference type="CDD" id="cd00201">
    <property type="entry name" value="WW"/>
    <property type="match status" value="1"/>
</dbReference>
<feature type="region of interest" description="Disordered" evidence="4">
    <location>
        <begin position="307"/>
        <end position="361"/>
    </location>
</feature>
<organism evidence="9 10">
    <name type="scientific">Oncorhynchus mykiss</name>
    <name type="common">Rainbow trout</name>
    <name type="synonym">Salmo gairdneri</name>
    <dbReference type="NCBI Taxonomy" id="8022"/>
    <lineage>
        <taxon>Eukaryota</taxon>
        <taxon>Metazoa</taxon>
        <taxon>Chordata</taxon>
        <taxon>Craniata</taxon>
        <taxon>Vertebrata</taxon>
        <taxon>Euteleostomi</taxon>
        <taxon>Actinopterygii</taxon>
        <taxon>Neopterygii</taxon>
        <taxon>Teleostei</taxon>
        <taxon>Protacanthopterygii</taxon>
        <taxon>Salmoniformes</taxon>
        <taxon>Salmonidae</taxon>
        <taxon>Salmoninae</taxon>
        <taxon>Oncorhynchus</taxon>
    </lineage>
</organism>
<dbReference type="SMART" id="SM00326">
    <property type="entry name" value="SH3"/>
    <property type="match status" value="1"/>
</dbReference>
<dbReference type="InterPro" id="IPR036028">
    <property type="entry name" value="SH3-like_dom_sf"/>
</dbReference>
<evidence type="ECO:0000256" key="3">
    <source>
        <dbReference type="PROSITE-ProRule" id="PRU00192"/>
    </source>
</evidence>
<dbReference type="FunFam" id="2.30.29.30:FF:000100">
    <property type="entry name" value="Rho GTPase activating protein 12"/>
    <property type="match status" value="1"/>
</dbReference>
<keyword evidence="1 3" id="KW-0728">SH3 domain</keyword>
<dbReference type="GO" id="GO:0005096">
    <property type="term" value="F:GTPase activator activity"/>
    <property type="evidence" value="ECO:0007669"/>
    <property type="project" value="UniProtKB-KW"/>
</dbReference>
<dbReference type="CDD" id="cd12070">
    <property type="entry name" value="SH3_ARHGAP12"/>
    <property type="match status" value="1"/>
</dbReference>
<dbReference type="SUPFAM" id="SSF50044">
    <property type="entry name" value="SH3-domain"/>
    <property type="match status" value="1"/>
</dbReference>
<protein>
    <submittedName>
        <fullName evidence="9">Rho GTPase activating protein 12</fullName>
    </submittedName>
</protein>
<dbReference type="Gene3D" id="2.30.30.40">
    <property type="entry name" value="SH3 Domains"/>
    <property type="match status" value="1"/>
</dbReference>
<feature type="region of interest" description="Disordered" evidence="4">
    <location>
        <begin position="403"/>
        <end position="426"/>
    </location>
</feature>
<dbReference type="InterPro" id="IPR001202">
    <property type="entry name" value="WW_dom"/>
</dbReference>
<feature type="domain" description="PH" evidence="6">
    <location>
        <begin position="484"/>
        <end position="585"/>
    </location>
</feature>
<evidence type="ECO:0000259" key="8">
    <source>
        <dbReference type="PROSITE" id="PS50238"/>
    </source>
</evidence>
<dbReference type="GO" id="GO:0005737">
    <property type="term" value="C:cytoplasm"/>
    <property type="evidence" value="ECO:0007669"/>
    <property type="project" value="TreeGrafter"/>
</dbReference>
<evidence type="ECO:0000256" key="4">
    <source>
        <dbReference type="SAM" id="MobiDB-lite"/>
    </source>
</evidence>
<dbReference type="InterPro" id="IPR001849">
    <property type="entry name" value="PH_domain"/>
</dbReference>
<dbReference type="SUPFAM" id="SSF50729">
    <property type="entry name" value="PH domain-like"/>
    <property type="match status" value="1"/>
</dbReference>
<feature type="region of interest" description="Disordered" evidence="4">
    <location>
        <begin position="589"/>
        <end position="633"/>
    </location>
</feature>
<dbReference type="GO" id="GO:0007165">
    <property type="term" value="P:signal transduction"/>
    <property type="evidence" value="ECO:0007669"/>
    <property type="project" value="InterPro"/>
</dbReference>
<evidence type="ECO:0000259" key="6">
    <source>
        <dbReference type="PROSITE" id="PS50003"/>
    </source>
</evidence>
<feature type="domain" description="SH3" evidence="5">
    <location>
        <begin position="18"/>
        <end position="80"/>
    </location>
</feature>
<dbReference type="Ensembl" id="ENSOMYT00000148412.1">
    <property type="protein sequence ID" value="ENSOMYP00000120506.1"/>
    <property type="gene ID" value="ENSOMYG00000004594.2"/>
</dbReference>
<dbReference type="PROSITE" id="PS50020">
    <property type="entry name" value="WW_DOMAIN_2"/>
    <property type="match status" value="2"/>
</dbReference>
<dbReference type="InterPro" id="IPR000198">
    <property type="entry name" value="RhoGAP_dom"/>
</dbReference>
<dbReference type="SMART" id="SM00324">
    <property type="entry name" value="RhoGAP"/>
    <property type="match status" value="1"/>
</dbReference>
<sequence>MADRDGHGGGVDVPTIAPGQVYVEVEYDYEYTAKDKLISIRQGECYMLVRKTNEDWWQVRKEEGMKAFYVPAQYVREVRRALMPPQKPLVSCGIGGVSGAFRVKPTVLDICRASNENLNNRPPQEMSSFGRPSPSSTPSPFPVHVTPPALPKDANQNPGSPRHIKPPGVAELVLLHNNNNHHHSNNSTAPYNDHKRHQGSDDTEQTPSSSGDSPGEGSETLRNDSESGDDLSSSSAEHMQTTSPAGQGRPESPVYTNLQELKISQSSLPPLPSSSPLHVLGDWETHKDLTGRHFYYNRACGERTWKPPRVRDASCSTSSSRGDPHGTGEMEPLSSEENCHSSTYSSQSDSQYGTPPRGWSEELDEHGHTLYVCEYTHEKWIKHMDEQGRPYYYSADGSRSEWELPKYNLSPPQPGDPPKSRSLERKHPDPIVLTKWRHSTYVLDLNDKVTPHALGLCVHLTVLMSPVCLPPQPSEKCGVLNVTKITENGKKVRKNWTSSWTVLQGSSLLFAKGQGSGTSWFVGNQSKPEFTVDLRGGSVDWASKDKSSKKHVIELKTRQGTELLIQSEIDSVINDWYRALTDTISTHAWESDEAIEEDMPESPGAEKQDKEKDHRDSKKNRAMKTSISMDSTDQKKTRVKLKKFLTRRPTYQAVKDKGYIKDQVFGCSLSSLCQRENTSVPNFVTTCIDHVETTGLSIDGIYRVSGNLAVIQKLRFAVNHDEQLELEDSKWEDIHVTTGALKMFFRELPEPLFTYDSFNDFINAIKCSDYKQRVNLIKDLIKQLPKPNHDTMQCLFKHLRRVIDHGEANRMTTQSVAIVFGPTLLRPETETGNIAVHMVYQNQIVELILLEYENIFGR</sequence>
<dbReference type="PROSITE" id="PS50002">
    <property type="entry name" value="SH3"/>
    <property type="match status" value="1"/>
</dbReference>
<accession>A0A8K9VEL8</accession>
<evidence type="ECO:0000259" key="7">
    <source>
        <dbReference type="PROSITE" id="PS50020"/>
    </source>
</evidence>
<dbReference type="AlphaFoldDB" id="A0A8K9VEL8"/>
<feature type="compositionally biased region" description="Basic and acidic residues" evidence="4">
    <location>
        <begin position="604"/>
        <end position="616"/>
    </location>
</feature>
<dbReference type="Pfam" id="PF16618">
    <property type="entry name" value="SH3-WW_linker"/>
    <property type="match status" value="1"/>
</dbReference>
<dbReference type="CDD" id="cd13233">
    <property type="entry name" value="PH_ARHGAP9-like"/>
    <property type="match status" value="1"/>
</dbReference>
<dbReference type="InterPro" id="IPR001452">
    <property type="entry name" value="SH3_domain"/>
</dbReference>
<dbReference type="InterPro" id="IPR035491">
    <property type="entry name" value="ARHGAP12_SH3"/>
</dbReference>
<dbReference type="Pfam" id="PF00620">
    <property type="entry name" value="RhoGAP"/>
    <property type="match status" value="1"/>
</dbReference>
<feature type="compositionally biased region" description="Polar residues" evidence="4">
    <location>
        <begin position="115"/>
        <end position="126"/>
    </location>
</feature>
<evidence type="ECO:0000313" key="9">
    <source>
        <dbReference type="Ensembl" id="ENSOMYP00000120506.1"/>
    </source>
</evidence>
<name>A0A8K9VEL8_ONCMY</name>
<evidence type="ECO:0000259" key="5">
    <source>
        <dbReference type="PROSITE" id="PS50002"/>
    </source>
</evidence>
<dbReference type="PROSITE" id="PS50238">
    <property type="entry name" value="RHOGAP"/>
    <property type="match status" value="1"/>
</dbReference>
<reference evidence="9" key="3">
    <citation type="submission" date="2025-09" db="UniProtKB">
        <authorList>
            <consortium name="Ensembl"/>
        </authorList>
    </citation>
    <scope>IDENTIFICATION</scope>
</reference>
<dbReference type="Gene3D" id="2.30.29.30">
    <property type="entry name" value="Pleckstrin-homology domain (PH domain)/Phosphotyrosine-binding domain (PTB)"/>
    <property type="match status" value="1"/>
</dbReference>
<dbReference type="SUPFAM" id="SSF51045">
    <property type="entry name" value="WW domain"/>
    <property type="match status" value="2"/>
</dbReference>
<dbReference type="Pfam" id="PF00169">
    <property type="entry name" value="PH"/>
    <property type="match status" value="1"/>
</dbReference>
<feature type="region of interest" description="Disordered" evidence="4">
    <location>
        <begin position="179"/>
        <end position="253"/>
    </location>
</feature>
<dbReference type="SUPFAM" id="SSF48350">
    <property type="entry name" value="GTPase activation domain, GAP"/>
    <property type="match status" value="1"/>
</dbReference>
<dbReference type="Gene3D" id="1.10.555.10">
    <property type="entry name" value="Rho GTPase activation protein"/>
    <property type="match status" value="1"/>
</dbReference>
<reference evidence="9" key="1">
    <citation type="submission" date="2020-07" db="EMBL/GenBank/DDBJ databases">
        <title>A long reads based de novo assembly of the rainbow trout Arlee double haploid line genome.</title>
        <authorList>
            <person name="Gao G."/>
            <person name="Palti Y."/>
        </authorList>
    </citation>
    <scope>NUCLEOTIDE SEQUENCE [LARGE SCALE GENOMIC DNA]</scope>
</reference>
<keyword evidence="2" id="KW-0343">GTPase activation</keyword>
<feature type="compositionally biased region" description="Acidic residues" evidence="4">
    <location>
        <begin position="591"/>
        <end position="600"/>
    </location>
</feature>
<dbReference type="PROSITE" id="PS50003">
    <property type="entry name" value="PH_DOMAIN"/>
    <property type="match status" value="1"/>
</dbReference>
<feature type="domain" description="WW" evidence="7">
    <location>
        <begin position="380"/>
        <end position="407"/>
    </location>
</feature>
<evidence type="ECO:0000313" key="10">
    <source>
        <dbReference type="Proteomes" id="UP000694395"/>
    </source>
</evidence>
<evidence type="ECO:0000256" key="2">
    <source>
        <dbReference type="ARBA" id="ARBA00022468"/>
    </source>
</evidence>
<dbReference type="Proteomes" id="UP000694395">
    <property type="component" value="Chromosome 11"/>
</dbReference>
<feature type="compositionally biased region" description="Polar residues" evidence="4">
    <location>
        <begin position="236"/>
        <end position="245"/>
    </location>
</feature>
<dbReference type="GeneTree" id="ENSGT00950000182860"/>
<reference evidence="9" key="2">
    <citation type="submission" date="2025-08" db="UniProtKB">
        <authorList>
            <consortium name="Ensembl"/>
        </authorList>
    </citation>
    <scope>IDENTIFICATION</scope>
</reference>
<proteinExistence type="predicted"/>
<dbReference type="InterPro" id="IPR008936">
    <property type="entry name" value="Rho_GTPase_activation_prot"/>
</dbReference>
<dbReference type="Gene3D" id="2.20.70.10">
    <property type="match status" value="1"/>
</dbReference>
<dbReference type="FunFam" id="2.30.30.40:FF:000056">
    <property type="entry name" value="rho GTPase-activating protein 12 isoform X1"/>
    <property type="match status" value="1"/>
</dbReference>
<feature type="domain" description="Rho-GAP" evidence="8">
    <location>
        <begin position="667"/>
        <end position="856"/>
    </location>
</feature>
<dbReference type="CDD" id="cd04403">
    <property type="entry name" value="RhoGAP_ARHGAP27_15_12_9"/>
    <property type="match status" value="1"/>
</dbReference>
<dbReference type="InterPro" id="IPR011993">
    <property type="entry name" value="PH-like_dom_sf"/>
</dbReference>
<feature type="region of interest" description="Disordered" evidence="4">
    <location>
        <begin position="115"/>
        <end position="166"/>
    </location>
</feature>
<dbReference type="PANTHER" id="PTHR23176:SF107">
    <property type="entry name" value="RHO GTPASE-ACTIVATING PROTEIN 12"/>
    <property type="match status" value="1"/>
</dbReference>
<feature type="compositionally biased region" description="Low complexity" evidence="4">
    <location>
        <begin position="207"/>
        <end position="218"/>
    </location>
</feature>
<dbReference type="PANTHER" id="PTHR23176">
    <property type="entry name" value="RHO/RAC/CDC GTPASE-ACTIVATING PROTEIN"/>
    <property type="match status" value="1"/>
</dbReference>
<dbReference type="FunFam" id="1.10.555.10:FF:000003">
    <property type="entry name" value="Putative rho GTPase-activating protein 12"/>
    <property type="match status" value="1"/>
</dbReference>
<dbReference type="InterPro" id="IPR050729">
    <property type="entry name" value="Rho-GAP"/>
</dbReference>
<keyword evidence="10" id="KW-1185">Reference proteome</keyword>
<feature type="domain" description="WW" evidence="7">
    <location>
        <begin position="283"/>
        <end position="310"/>
    </location>
</feature>
<feature type="compositionally biased region" description="Low complexity" evidence="4">
    <location>
        <begin position="341"/>
        <end position="352"/>
    </location>
</feature>